<feature type="compositionally biased region" description="Polar residues" evidence="11">
    <location>
        <begin position="252"/>
        <end position="266"/>
    </location>
</feature>
<feature type="region of interest" description="Disordered" evidence="11">
    <location>
        <begin position="323"/>
        <end position="353"/>
    </location>
</feature>
<evidence type="ECO:0000313" key="13">
    <source>
        <dbReference type="EMBL" id="KAK7823685.1"/>
    </source>
</evidence>
<feature type="region of interest" description="Disordered" evidence="11">
    <location>
        <begin position="832"/>
        <end position="897"/>
    </location>
</feature>
<dbReference type="GO" id="GO:0008270">
    <property type="term" value="F:zinc ion binding"/>
    <property type="evidence" value="ECO:0007669"/>
    <property type="project" value="UniProtKB-KW"/>
</dbReference>
<keyword evidence="6" id="KW-0862">Zinc</keyword>
<dbReference type="FunFam" id="3.30.160.60:FF:000594">
    <property type="entry name" value="Transcription factor HIVEP2"/>
    <property type="match status" value="1"/>
</dbReference>
<dbReference type="GO" id="GO:0005634">
    <property type="term" value="C:nucleus"/>
    <property type="evidence" value="ECO:0007669"/>
    <property type="project" value="UniProtKB-SubCell"/>
</dbReference>
<dbReference type="PANTHER" id="PTHR45944:SF3">
    <property type="entry name" value="ZINC FINGER PROTEIN 40"/>
    <property type="match status" value="1"/>
</dbReference>
<keyword evidence="2" id="KW-0597">Phosphoprotein</keyword>
<dbReference type="InterPro" id="IPR013087">
    <property type="entry name" value="Znf_C2H2_type"/>
</dbReference>
<dbReference type="Pfam" id="PF00096">
    <property type="entry name" value="zf-C2H2"/>
    <property type="match status" value="2"/>
</dbReference>
<reference evidence="13 14" key="1">
    <citation type="journal article" date="2023" name="bioRxiv">
        <title>Conserved and derived expression patterns and positive selection on dental genes reveal complex evolutionary context of ever-growing rodent molars.</title>
        <authorList>
            <person name="Calamari Z.T."/>
            <person name="Song A."/>
            <person name="Cohen E."/>
            <person name="Akter M."/>
            <person name="Roy R.D."/>
            <person name="Hallikas O."/>
            <person name="Christensen M.M."/>
            <person name="Li P."/>
            <person name="Marangoni P."/>
            <person name="Jernvall J."/>
            <person name="Klein O.D."/>
        </authorList>
    </citation>
    <scope>NUCLEOTIDE SEQUENCE [LARGE SCALE GENOMIC DNA]</scope>
    <source>
        <strain evidence="13">V071</strain>
    </source>
</reference>
<comment type="caution">
    <text evidence="13">The sequence shown here is derived from an EMBL/GenBank/DDBJ whole genome shotgun (WGS) entry which is preliminary data.</text>
</comment>
<dbReference type="FunFam" id="3.30.160.60:FF:000033">
    <property type="entry name" value="Immunodeficiency virus type I enhancer binding protein 1"/>
    <property type="match status" value="1"/>
</dbReference>
<dbReference type="AlphaFoldDB" id="A0AAW0JA71"/>
<protein>
    <recommendedName>
        <fullName evidence="12">C2H2-type domain-containing protein</fullName>
    </recommendedName>
</protein>
<keyword evidence="8" id="KW-0804">Transcription</keyword>
<dbReference type="GO" id="GO:0000978">
    <property type="term" value="F:RNA polymerase II cis-regulatory region sequence-specific DNA binding"/>
    <property type="evidence" value="ECO:0007669"/>
    <property type="project" value="TreeGrafter"/>
</dbReference>
<evidence type="ECO:0000256" key="2">
    <source>
        <dbReference type="ARBA" id="ARBA00022553"/>
    </source>
</evidence>
<dbReference type="PROSITE" id="PS50157">
    <property type="entry name" value="ZINC_FINGER_C2H2_2"/>
    <property type="match status" value="2"/>
</dbReference>
<feature type="region of interest" description="Disordered" evidence="11">
    <location>
        <begin position="203"/>
        <end position="275"/>
    </location>
</feature>
<feature type="region of interest" description="Disordered" evidence="11">
    <location>
        <begin position="376"/>
        <end position="430"/>
    </location>
</feature>
<evidence type="ECO:0000256" key="9">
    <source>
        <dbReference type="ARBA" id="ARBA00023242"/>
    </source>
</evidence>
<sequence length="897" mass="96513">MMRVGNQKSSVVEFSNKDDSEINSEQDKENSLIKSEPRRIKIFDGGQSNEEYVYVRGRGRGKYICEECGIRCKKPSMLKKHIRTHTDVRPYHCTYCNFSFKTKGNLTKHMKSKAHSKKCVDLGISVGLIDEQDTEESDYCIYANADLVSGITVALLTELSYEVTIIIHLLVSVDSESTSASSHPQALWLNQCLTQLPALTLERKSPSDEKQRFSYERSGYDLEDSDGPDEDDNDNEEDDEDSQAESGLSAAPSVTASPQHLPSRSGLQDPGSVEEDLRVPSCFSGVHTDPMDILPRALLTKMTVLSTVQIDSNRTDLPAKARQHTAKDEHEVVPHIDTSGSPEVTPRSPGHQMSVDYPESDVLTSPTAAKTVASIQDSSSVRLSPAVAQLNPQQAARIPPSVSPHPDSQERKPQITLQPPPGLPSPQTHLFSHLPLHSQQQSRTPYNMVPVGGIHVVPTGLTYSTFVPIQAGPMQLTIPAVSVLHRTMGTPGTTITEVSGSVNRPTGVAELSSVVPCIPIGQIHVPGLQNLSPPALQSLTSLETVNIVGLANATMGPQVHPPGLALNAVGLQVLANAPAQSSPAPQAHIPGLQILNIALPTLIPSVGPVAVGPTGTPETVDSNSKAQELQTPTGQGHSAEPPQGSPEGPQETTKTVPELSIDHTRPEAPSKMDTKKVASVSHVLPGRSSAQAQPAPTPEALQKVATSGPASLPTERPAPRPPVPHRQPIVHFSDKIREKSLAPACGAIERQQDLKRVGLSKVPESATWVLTSGENLLAISEHSRKQKDADKDILTVERSGSAEEGQQRCVNPINDETIIHQRVTPRVILCEDTDRNGQNRSSHPRLGEKSRALSCPSPTHASPLVLDQTHPELLEKKSLAPKPHGQVSFATAALGEE</sequence>
<feature type="compositionally biased region" description="Polar residues" evidence="11">
    <location>
        <begin position="616"/>
        <end position="636"/>
    </location>
</feature>
<dbReference type="InterPro" id="IPR051969">
    <property type="entry name" value="Zinc-finger_DNA-bd_regulators"/>
</dbReference>
<name>A0AAW0JA71_MYOGA</name>
<evidence type="ECO:0000259" key="12">
    <source>
        <dbReference type="PROSITE" id="PS50157"/>
    </source>
</evidence>
<feature type="region of interest" description="Disordered" evidence="11">
    <location>
        <begin position="1"/>
        <end position="32"/>
    </location>
</feature>
<feature type="domain" description="C2H2-type" evidence="12">
    <location>
        <begin position="91"/>
        <end position="116"/>
    </location>
</feature>
<evidence type="ECO:0000256" key="6">
    <source>
        <dbReference type="ARBA" id="ARBA00022833"/>
    </source>
</evidence>
<keyword evidence="4" id="KW-0677">Repeat</keyword>
<dbReference type="SUPFAM" id="SSF57667">
    <property type="entry name" value="beta-beta-alpha zinc fingers"/>
    <property type="match status" value="1"/>
</dbReference>
<evidence type="ECO:0000256" key="7">
    <source>
        <dbReference type="ARBA" id="ARBA00023015"/>
    </source>
</evidence>
<feature type="compositionally biased region" description="Basic and acidic residues" evidence="11">
    <location>
        <begin position="660"/>
        <end position="676"/>
    </location>
</feature>
<dbReference type="SMART" id="SM00355">
    <property type="entry name" value="ZnF_C2H2"/>
    <property type="match status" value="2"/>
</dbReference>
<feature type="compositionally biased region" description="Basic and acidic residues" evidence="11">
    <location>
        <begin position="15"/>
        <end position="32"/>
    </location>
</feature>
<evidence type="ECO:0000256" key="10">
    <source>
        <dbReference type="PROSITE-ProRule" id="PRU00042"/>
    </source>
</evidence>
<evidence type="ECO:0000256" key="4">
    <source>
        <dbReference type="ARBA" id="ARBA00022737"/>
    </source>
</evidence>
<evidence type="ECO:0000256" key="3">
    <source>
        <dbReference type="ARBA" id="ARBA00022723"/>
    </source>
</evidence>
<evidence type="ECO:0000256" key="11">
    <source>
        <dbReference type="SAM" id="MobiDB-lite"/>
    </source>
</evidence>
<dbReference type="GO" id="GO:0000981">
    <property type="term" value="F:DNA-binding transcription factor activity, RNA polymerase II-specific"/>
    <property type="evidence" value="ECO:0007669"/>
    <property type="project" value="TreeGrafter"/>
</dbReference>
<keyword evidence="5 10" id="KW-0863">Zinc-finger</keyword>
<keyword evidence="7" id="KW-0805">Transcription regulation</keyword>
<evidence type="ECO:0000256" key="1">
    <source>
        <dbReference type="ARBA" id="ARBA00004123"/>
    </source>
</evidence>
<feature type="region of interest" description="Disordered" evidence="11">
    <location>
        <begin position="610"/>
        <end position="728"/>
    </location>
</feature>
<keyword evidence="3" id="KW-0479">Metal-binding</keyword>
<feature type="compositionally biased region" description="Polar residues" evidence="11">
    <location>
        <begin position="1"/>
        <end position="13"/>
    </location>
</feature>
<dbReference type="PANTHER" id="PTHR45944">
    <property type="entry name" value="SCHNURRI, ISOFORM F"/>
    <property type="match status" value="1"/>
</dbReference>
<feature type="compositionally biased region" description="Basic and acidic residues" evidence="11">
    <location>
        <begin position="323"/>
        <end position="334"/>
    </location>
</feature>
<keyword evidence="9" id="KW-0539">Nucleus</keyword>
<dbReference type="Proteomes" id="UP001488838">
    <property type="component" value="Unassembled WGS sequence"/>
</dbReference>
<proteinExistence type="predicted"/>
<feature type="compositionally biased region" description="Low complexity" evidence="11">
    <location>
        <begin position="640"/>
        <end position="651"/>
    </location>
</feature>
<evidence type="ECO:0000256" key="5">
    <source>
        <dbReference type="ARBA" id="ARBA00022771"/>
    </source>
</evidence>
<feature type="compositionally biased region" description="Basic and acidic residues" evidence="11">
    <location>
        <begin position="203"/>
        <end position="220"/>
    </location>
</feature>
<dbReference type="Gene3D" id="3.30.160.60">
    <property type="entry name" value="Classic Zinc Finger"/>
    <property type="match status" value="2"/>
</dbReference>
<organism evidence="13 14">
    <name type="scientific">Myodes glareolus</name>
    <name type="common">Bank vole</name>
    <name type="synonym">Clethrionomys glareolus</name>
    <dbReference type="NCBI Taxonomy" id="447135"/>
    <lineage>
        <taxon>Eukaryota</taxon>
        <taxon>Metazoa</taxon>
        <taxon>Chordata</taxon>
        <taxon>Craniata</taxon>
        <taxon>Vertebrata</taxon>
        <taxon>Euteleostomi</taxon>
        <taxon>Mammalia</taxon>
        <taxon>Eutheria</taxon>
        <taxon>Euarchontoglires</taxon>
        <taxon>Glires</taxon>
        <taxon>Rodentia</taxon>
        <taxon>Myomorpha</taxon>
        <taxon>Muroidea</taxon>
        <taxon>Cricetidae</taxon>
        <taxon>Arvicolinae</taxon>
        <taxon>Myodes</taxon>
    </lineage>
</organism>
<evidence type="ECO:0000313" key="14">
    <source>
        <dbReference type="Proteomes" id="UP001488838"/>
    </source>
</evidence>
<dbReference type="EMBL" id="JBBHLL010000050">
    <property type="protein sequence ID" value="KAK7823685.1"/>
    <property type="molecule type" value="Genomic_DNA"/>
</dbReference>
<feature type="compositionally biased region" description="Basic and acidic residues" evidence="11">
    <location>
        <begin position="869"/>
        <end position="878"/>
    </location>
</feature>
<feature type="compositionally biased region" description="Acidic residues" evidence="11">
    <location>
        <begin position="221"/>
        <end position="243"/>
    </location>
</feature>
<comment type="subcellular location">
    <subcellularLocation>
        <location evidence="1">Nucleus</location>
    </subcellularLocation>
</comment>
<dbReference type="PROSITE" id="PS00028">
    <property type="entry name" value="ZINC_FINGER_C2H2_1"/>
    <property type="match status" value="2"/>
</dbReference>
<evidence type="ECO:0000256" key="8">
    <source>
        <dbReference type="ARBA" id="ARBA00023163"/>
    </source>
</evidence>
<accession>A0AAW0JA71</accession>
<feature type="domain" description="C2H2-type" evidence="12">
    <location>
        <begin position="63"/>
        <end position="90"/>
    </location>
</feature>
<dbReference type="InterPro" id="IPR036236">
    <property type="entry name" value="Znf_C2H2_sf"/>
</dbReference>
<keyword evidence="14" id="KW-1185">Reference proteome</keyword>
<gene>
    <name evidence="13" type="ORF">U0070_003337</name>
</gene>